<dbReference type="Gene3D" id="3.30.70.3030">
    <property type="match status" value="1"/>
</dbReference>
<feature type="domain" description="Nrap protein" evidence="7">
    <location>
        <begin position="210"/>
        <end position="353"/>
    </location>
</feature>
<reference evidence="13" key="2">
    <citation type="submission" date="2021-10" db="EMBL/GenBank/DDBJ databases">
        <title>Phylogenomics reveals ancestral predisposition of the termite-cultivated fungus Termitomyces towards a domesticated lifestyle.</title>
        <authorList>
            <person name="Auxier B."/>
            <person name="Grum-Grzhimaylo A."/>
            <person name="Cardenas M.E."/>
            <person name="Lodge J.D."/>
            <person name="Laessoe T."/>
            <person name="Pedersen O."/>
            <person name="Smith M.E."/>
            <person name="Kuyper T.W."/>
            <person name="Franco-Molano E.A."/>
            <person name="Baroni T.J."/>
            <person name="Aanen D.K."/>
        </authorList>
    </citation>
    <scope>NUCLEOTIDE SEQUENCE</scope>
    <source>
        <strain evidence="13">D49</strain>
    </source>
</reference>
<dbReference type="InterPro" id="IPR035368">
    <property type="entry name" value="Nrap_D3"/>
</dbReference>
<evidence type="ECO:0000256" key="2">
    <source>
        <dbReference type="ARBA" id="ARBA00006674"/>
    </source>
</evidence>
<feature type="domain" description="Nrap protein" evidence="10">
    <location>
        <begin position="686"/>
        <end position="917"/>
    </location>
</feature>
<evidence type="ECO:0000259" key="8">
    <source>
        <dbReference type="Pfam" id="PF17403"/>
    </source>
</evidence>
<evidence type="ECO:0000313" key="13">
    <source>
        <dbReference type="EMBL" id="KAG5651498.1"/>
    </source>
</evidence>
<comment type="caution">
    <text evidence="13">The sequence shown here is derived from an EMBL/GenBank/DDBJ whole genome shotgun (WGS) entry which is preliminary data.</text>
</comment>
<evidence type="ECO:0000259" key="9">
    <source>
        <dbReference type="Pfam" id="PF17404"/>
    </source>
</evidence>
<dbReference type="GO" id="GO:0032545">
    <property type="term" value="C:CURI complex"/>
    <property type="evidence" value="ECO:0007669"/>
    <property type="project" value="TreeGrafter"/>
</dbReference>
<evidence type="ECO:0000256" key="3">
    <source>
        <dbReference type="ARBA" id="ARBA00022884"/>
    </source>
</evidence>
<evidence type="ECO:0000256" key="5">
    <source>
        <dbReference type="RuleBase" id="RU364032"/>
    </source>
</evidence>
<dbReference type="InterPro" id="IPR035371">
    <property type="entry name" value="Nrap_D6"/>
</dbReference>
<dbReference type="InterPro" id="IPR035367">
    <property type="entry name" value="Nrap_D2"/>
</dbReference>
<feature type="compositionally biased region" description="Basic and acidic residues" evidence="6">
    <location>
        <begin position="75"/>
        <end position="92"/>
    </location>
</feature>
<feature type="domain" description="Nrap protein" evidence="8">
    <location>
        <begin position="357"/>
        <end position="510"/>
    </location>
</feature>
<dbReference type="Pfam" id="PF17405">
    <property type="entry name" value="Nrap_D4"/>
    <property type="match status" value="1"/>
</dbReference>
<dbReference type="GO" id="GO:0003723">
    <property type="term" value="F:RNA binding"/>
    <property type="evidence" value="ECO:0007669"/>
    <property type="project" value="UniProtKB-KW"/>
</dbReference>
<dbReference type="GO" id="GO:0032040">
    <property type="term" value="C:small-subunit processome"/>
    <property type="evidence" value="ECO:0007669"/>
    <property type="project" value="TreeGrafter"/>
</dbReference>
<dbReference type="PANTHER" id="PTHR17972">
    <property type="entry name" value="NUCLEOLAR RNA-ASSOCIATED PROTEIN"/>
    <property type="match status" value="1"/>
</dbReference>
<sequence>MTSNLKRKRGKEQGVRKAAKVEDNPTEHKVDVHASEDESTDQVMEVDGGTVDDDVEEDVDEEEWKGLEVNGETAGDVHDSGTKPKKPPTGEELRAIRDATELFRSSSFKLQIDALLPNVRPKVSRIPPLERFLLSLHAVLMGLPSVAPQHPLEASRRLLKKGISVPYSAPLPTEETNWKVAFEKPSDITVVGSWPNKISVKAKDKVPFGVDIAVEMPDSLFQEKDYLNGRFFHKRAFYLATIASAIKSPKSTLNVEVQYQSLSDDARLTKLILTPKKAPDDSQSDFTKLNAEVCVIPVLSAQSPISIHRLSPSHSNLRINSEETKIPTPIYNTALLLALTPKSQLLATHSLKEESPAFSEALTLLRVWANQRGYGPGSKLCVRGFESRGPWWSALLGVLIAGEERGTGGKASKRKPLGRERAWADNSLAKHNFRNDPIFLRTKEGAHRFPSEAYQQHHNTVFVDSSSTVNLLADVPLGSLELLRHDALKTLEALDHGSISVDPFTDVFLTDHRDLPTRFDTVLRVDLSSAKPRNPSIHSTLDFGSPANALMASLSSLLHHGLGDRTLAVSILHAPSSPRPSSQAHPSNPTVIYIGLIHNPSAAFRLVDHGPAADEEDEAKLKAFREFWGDKAELRRFKDGRIIESVVWDIKTADERAHVPGMIVRHVLQRHFSVGSDAVQTWQTAFDSLLRLPESVSSLYRTSGIATGFKGALTAFDNLVKQIKGLDDALPLSILNISPISEQLRYTSVFSPVPLPSSLSAILPQTARYLAPIELVLEFEKSSRWPDDLAAIQKMKFAFFERIASELMSRTSGLQARVIVGDGVNTSEVLDTAGLEIVTPDGWAFVLRIWNEREAVLLDRIIEEHTKPVPPALKAIQKADSNKTGKAYREAVAAKELYMRRFIHAPRHHRAVAALCHQYSAFAGVVRLVKRWLAAHWLLHSHVSEEVVELICAAFFVGDGRGLGADADDEKRDERASVPGSKERGFAAVIAFLKEWKWEEGLFVPIYGVNKGTDEAPRKAAPKAASGGVWNVSTDFDKEGHMWTAQGPDIVVAHRVKALAKATWDHLQGMEEGEFNVQAMFIHPTSDYDVIIRLDASTLPRYFHNVAADPDMLSRRGKYANLQEDQIDVRPGFDPVHLLFSDLQAGLFRIYAHTFKIFHDTFGGDRFGIVWDPSLKEPRPFRVLGEFSSIPVKKVPPLLYMPSLFLNKGNQENEKAKDKGLVVLNEGAVMSEIERLGSGLVKEITVHV</sequence>
<keyword evidence="4 5" id="KW-0539">Nucleus</keyword>
<comment type="subcellular location">
    <subcellularLocation>
        <location evidence="1 5">Nucleus</location>
        <location evidence="1 5">Nucleolus</location>
    </subcellularLocation>
</comment>
<dbReference type="InterPro" id="IPR035082">
    <property type="entry name" value="Nrap_D1"/>
</dbReference>
<evidence type="ECO:0000256" key="1">
    <source>
        <dbReference type="ARBA" id="ARBA00004604"/>
    </source>
</evidence>
<dbReference type="Pfam" id="PF17403">
    <property type="entry name" value="Nrap_D2"/>
    <property type="match status" value="1"/>
</dbReference>
<dbReference type="Gene3D" id="1.10.1410.10">
    <property type="match status" value="1"/>
</dbReference>
<feature type="domain" description="Nrap protein" evidence="11">
    <location>
        <begin position="919"/>
        <end position="1082"/>
    </location>
</feature>
<dbReference type="Proteomes" id="UP000717328">
    <property type="component" value="Unassembled WGS sequence"/>
</dbReference>
<dbReference type="InterPro" id="IPR005554">
    <property type="entry name" value="NOL6/Upt22"/>
</dbReference>
<keyword evidence="5" id="KW-0690">Ribosome biogenesis</keyword>
<keyword evidence="5" id="KW-0687">Ribonucleoprotein</keyword>
<dbReference type="Pfam" id="PF17407">
    <property type="entry name" value="Nrap_D6"/>
    <property type="match status" value="1"/>
</dbReference>
<dbReference type="GO" id="GO:0034456">
    <property type="term" value="C:UTP-C complex"/>
    <property type="evidence" value="ECO:0007669"/>
    <property type="project" value="TreeGrafter"/>
</dbReference>
<dbReference type="InterPro" id="IPR035369">
    <property type="entry name" value="Nrap_D4"/>
</dbReference>
<feature type="domain" description="Nrap protein" evidence="9">
    <location>
        <begin position="517"/>
        <end position="673"/>
    </location>
</feature>
<evidence type="ECO:0000259" key="7">
    <source>
        <dbReference type="Pfam" id="PF03813"/>
    </source>
</evidence>
<reference evidence="13" key="1">
    <citation type="submission" date="2021-02" db="EMBL/GenBank/DDBJ databases">
        <authorList>
            <person name="Nieuwenhuis M."/>
            <person name="Van De Peppel L.J.J."/>
        </authorList>
    </citation>
    <scope>NUCLEOTIDE SEQUENCE</scope>
    <source>
        <strain evidence="13">D49</strain>
    </source>
</reference>
<feature type="compositionally biased region" description="Basic residues" evidence="6">
    <location>
        <begin position="1"/>
        <end position="10"/>
    </location>
</feature>
<dbReference type="GO" id="GO:0006364">
    <property type="term" value="P:rRNA processing"/>
    <property type="evidence" value="ECO:0007669"/>
    <property type="project" value="UniProtKB-KW"/>
</dbReference>
<feature type="region of interest" description="Disordered" evidence="6">
    <location>
        <begin position="1"/>
        <end position="92"/>
    </location>
</feature>
<keyword evidence="14" id="KW-1185">Reference proteome</keyword>
<name>A0A9P7GN04_9AGAR</name>
<gene>
    <name evidence="13" type="ORF">H0H81_008470</name>
</gene>
<dbReference type="Pfam" id="PF17404">
    <property type="entry name" value="Nrap_D3"/>
    <property type="match status" value="1"/>
</dbReference>
<keyword evidence="5" id="KW-0698">rRNA processing</keyword>
<organism evidence="13 14">
    <name type="scientific">Sphagnurus paluster</name>
    <dbReference type="NCBI Taxonomy" id="117069"/>
    <lineage>
        <taxon>Eukaryota</taxon>
        <taxon>Fungi</taxon>
        <taxon>Dikarya</taxon>
        <taxon>Basidiomycota</taxon>
        <taxon>Agaricomycotina</taxon>
        <taxon>Agaricomycetes</taxon>
        <taxon>Agaricomycetidae</taxon>
        <taxon>Agaricales</taxon>
        <taxon>Tricholomatineae</taxon>
        <taxon>Lyophyllaceae</taxon>
        <taxon>Sphagnurus</taxon>
    </lineage>
</organism>
<protein>
    <recommendedName>
        <fullName evidence="5">U3 small nucleolar RNA-associated protein 22</fullName>
    </recommendedName>
</protein>
<evidence type="ECO:0000259" key="10">
    <source>
        <dbReference type="Pfam" id="PF17405"/>
    </source>
</evidence>
<evidence type="ECO:0000259" key="12">
    <source>
        <dbReference type="Pfam" id="PF17407"/>
    </source>
</evidence>
<feature type="domain" description="Nrap protein" evidence="12">
    <location>
        <begin position="1086"/>
        <end position="1244"/>
    </location>
</feature>
<feature type="compositionally biased region" description="Acidic residues" evidence="6">
    <location>
        <begin position="50"/>
        <end position="63"/>
    </location>
</feature>
<dbReference type="EMBL" id="JABCKI010000235">
    <property type="protein sequence ID" value="KAG5651498.1"/>
    <property type="molecule type" value="Genomic_DNA"/>
</dbReference>
<evidence type="ECO:0000256" key="6">
    <source>
        <dbReference type="SAM" id="MobiDB-lite"/>
    </source>
</evidence>
<keyword evidence="3 5" id="KW-0694">RNA-binding</keyword>
<dbReference type="InterPro" id="IPR035370">
    <property type="entry name" value="Nrap_D5"/>
</dbReference>
<evidence type="ECO:0000259" key="11">
    <source>
        <dbReference type="Pfam" id="PF17406"/>
    </source>
</evidence>
<dbReference type="OrthoDB" id="10251401at2759"/>
<feature type="compositionally biased region" description="Basic and acidic residues" evidence="6">
    <location>
        <begin position="11"/>
        <end position="36"/>
    </location>
</feature>
<comment type="similarity">
    <text evidence="2 5">Belongs to the NRAP family.</text>
</comment>
<dbReference type="Pfam" id="PF17406">
    <property type="entry name" value="Nrap_D5"/>
    <property type="match status" value="1"/>
</dbReference>
<evidence type="ECO:0000256" key="4">
    <source>
        <dbReference type="ARBA" id="ARBA00023242"/>
    </source>
</evidence>
<dbReference type="Pfam" id="PF03813">
    <property type="entry name" value="Nrap"/>
    <property type="match status" value="1"/>
</dbReference>
<dbReference type="GO" id="GO:0006409">
    <property type="term" value="P:tRNA export from nucleus"/>
    <property type="evidence" value="ECO:0007669"/>
    <property type="project" value="TreeGrafter"/>
</dbReference>
<accession>A0A9P7GN04</accession>
<evidence type="ECO:0000313" key="14">
    <source>
        <dbReference type="Proteomes" id="UP000717328"/>
    </source>
</evidence>
<proteinExistence type="inferred from homology"/>
<dbReference type="AlphaFoldDB" id="A0A9P7GN04"/>
<dbReference type="PANTHER" id="PTHR17972:SF0">
    <property type="entry name" value="NUCLEOLAR PROTEIN 6"/>
    <property type="match status" value="1"/>
</dbReference>